<evidence type="ECO:0000313" key="3">
    <source>
        <dbReference type="Proteomes" id="UP000717328"/>
    </source>
</evidence>
<keyword evidence="3" id="KW-1185">Reference proteome</keyword>
<gene>
    <name evidence="2" type="ORF">H0H81_008294</name>
</gene>
<dbReference type="EMBL" id="JABCKI010000229">
    <property type="protein sequence ID" value="KAG5651532.1"/>
    <property type="molecule type" value="Genomic_DNA"/>
</dbReference>
<dbReference type="PANTHER" id="PTHR39474:SF1">
    <property type="entry name" value="FUNGAL SPECIFIC TRANSCRIPTION FACTOR"/>
    <property type="match status" value="1"/>
</dbReference>
<evidence type="ECO:0000256" key="1">
    <source>
        <dbReference type="SAM" id="MobiDB-lite"/>
    </source>
</evidence>
<comment type="caution">
    <text evidence="2">The sequence shown here is derived from an EMBL/GenBank/DDBJ whole genome shotgun (WGS) entry which is preliminary data.</text>
</comment>
<sequence length="121" mass="13420">MAEHPDSSTQERLLLEGPSDVDATKLDVQTENSVKLDTLGPMVVNSDGTLSRIANWAEMTEPERARTLRVLSARNKIRIAEQEEKQNTSTECQKLPTCLAFLGLGYLHDDNVPFVPADLIL</sequence>
<dbReference type="AlphaFoldDB" id="A0A9P7GQZ4"/>
<dbReference type="Proteomes" id="UP000717328">
    <property type="component" value="Unassembled WGS sequence"/>
</dbReference>
<name>A0A9P7GQZ4_9AGAR</name>
<protein>
    <submittedName>
        <fullName evidence="2">Uncharacterized protein</fullName>
    </submittedName>
</protein>
<proteinExistence type="predicted"/>
<evidence type="ECO:0000313" key="2">
    <source>
        <dbReference type="EMBL" id="KAG5651532.1"/>
    </source>
</evidence>
<organism evidence="2 3">
    <name type="scientific">Sphagnurus paluster</name>
    <dbReference type="NCBI Taxonomy" id="117069"/>
    <lineage>
        <taxon>Eukaryota</taxon>
        <taxon>Fungi</taxon>
        <taxon>Dikarya</taxon>
        <taxon>Basidiomycota</taxon>
        <taxon>Agaricomycotina</taxon>
        <taxon>Agaricomycetes</taxon>
        <taxon>Agaricomycetidae</taxon>
        <taxon>Agaricales</taxon>
        <taxon>Tricholomatineae</taxon>
        <taxon>Lyophyllaceae</taxon>
        <taxon>Sphagnurus</taxon>
    </lineage>
</organism>
<reference evidence="2" key="2">
    <citation type="submission" date="2021-10" db="EMBL/GenBank/DDBJ databases">
        <title>Phylogenomics reveals ancestral predisposition of the termite-cultivated fungus Termitomyces towards a domesticated lifestyle.</title>
        <authorList>
            <person name="Auxier B."/>
            <person name="Grum-Grzhimaylo A."/>
            <person name="Cardenas M.E."/>
            <person name="Lodge J.D."/>
            <person name="Laessoe T."/>
            <person name="Pedersen O."/>
            <person name="Smith M.E."/>
            <person name="Kuyper T.W."/>
            <person name="Franco-Molano E.A."/>
            <person name="Baroni T.J."/>
            <person name="Aanen D.K."/>
        </authorList>
    </citation>
    <scope>NUCLEOTIDE SEQUENCE</scope>
    <source>
        <strain evidence="2">D49</strain>
    </source>
</reference>
<dbReference type="PANTHER" id="PTHR39474">
    <property type="entry name" value="UNNAMED PRODUCT"/>
    <property type="match status" value="1"/>
</dbReference>
<feature type="region of interest" description="Disordered" evidence="1">
    <location>
        <begin position="1"/>
        <end position="20"/>
    </location>
</feature>
<accession>A0A9P7GQZ4</accession>
<dbReference type="OrthoDB" id="4590138at2759"/>
<reference evidence="2" key="1">
    <citation type="submission" date="2021-02" db="EMBL/GenBank/DDBJ databases">
        <authorList>
            <person name="Nieuwenhuis M."/>
            <person name="Van De Peppel L.J.J."/>
        </authorList>
    </citation>
    <scope>NUCLEOTIDE SEQUENCE</scope>
    <source>
        <strain evidence="2">D49</strain>
    </source>
</reference>